<sequence>APPVLPQILQNLTLNPDHATAAAATAATNHSTAAPASSPNTVAADRLVVVEHPSPPRPHPPRTQRLLPPEECRRPPSIPTTTATSSTGFLPRAGLLLLKLSPSSKASSSTSILTRALSWAASWFPHPSSGPSCTAPLPRSSTSSTSSPRCSAASLLTESTWLCASCLSSPPSSVDYSIQAHKLMPL</sequence>
<dbReference type="Proteomes" id="UP000015106">
    <property type="component" value="Chromosome 3"/>
</dbReference>
<dbReference type="Gramene" id="TuG1812G0300002468.01.T01">
    <property type="protein sequence ID" value="TuG1812G0300002468.01.T01"/>
    <property type="gene ID" value="TuG1812G0300002468.01"/>
</dbReference>
<evidence type="ECO:0000313" key="3">
    <source>
        <dbReference type="Proteomes" id="UP000015106"/>
    </source>
</evidence>
<protein>
    <submittedName>
        <fullName evidence="2">Uncharacterized protein</fullName>
    </submittedName>
</protein>
<accession>A0A8R7TVA8</accession>
<feature type="region of interest" description="Disordered" evidence="1">
    <location>
        <begin position="51"/>
        <end position="86"/>
    </location>
</feature>
<name>A0A8R7TVA8_TRIUA</name>
<dbReference type="EnsemblPlants" id="TuG1812G0300002468.01.T01">
    <property type="protein sequence ID" value="TuG1812G0300002468.01.T01"/>
    <property type="gene ID" value="TuG1812G0300002468.01"/>
</dbReference>
<proteinExistence type="predicted"/>
<evidence type="ECO:0000256" key="1">
    <source>
        <dbReference type="SAM" id="MobiDB-lite"/>
    </source>
</evidence>
<organism evidence="2 3">
    <name type="scientific">Triticum urartu</name>
    <name type="common">Red wild einkorn</name>
    <name type="synonym">Crithodium urartu</name>
    <dbReference type="NCBI Taxonomy" id="4572"/>
    <lineage>
        <taxon>Eukaryota</taxon>
        <taxon>Viridiplantae</taxon>
        <taxon>Streptophyta</taxon>
        <taxon>Embryophyta</taxon>
        <taxon>Tracheophyta</taxon>
        <taxon>Spermatophyta</taxon>
        <taxon>Magnoliopsida</taxon>
        <taxon>Liliopsida</taxon>
        <taxon>Poales</taxon>
        <taxon>Poaceae</taxon>
        <taxon>BOP clade</taxon>
        <taxon>Pooideae</taxon>
        <taxon>Triticodae</taxon>
        <taxon>Triticeae</taxon>
        <taxon>Triticinae</taxon>
        <taxon>Triticum</taxon>
    </lineage>
</organism>
<evidence type="ECO:0000313" key="2">
    <source>
        <dbReference type="EnsemblPlants" id="TuG1812G0300002468.01.T01"/>
    </source>
</evidence>
<reference evidence="2" key="2">
    <citation type="submission" date="2018-03" db="EMBL/GenBank/DDBJ databases">
        <title>The Triticum urartu genome reveals the dynamic nature of wheat genome evolution.</title>
        <authorList>
            <person name="Ling H."/>
            <person name="Ma B."/>
            <person name="Shi X."/>
            <person name="Liu H."/>
            <person name="Dong L."/>
            <person name="Sun H."/>
            <person name="Cao Y."/>
            <person name="Gao Q."/>
            <person name="Zheng S."/>
            <person name="Li Y."/>
            <person name="Yu Y."/>
            <person name="Du H."/>
            <person name="Qi M."/>
            <person name="Li Y."/>
            <person name="Yu H."/>
            <person name="Cui Y."/>
            <person name="Wang N."/>
            <person name="Chen C."/>
            <person name="Wu H."/>
            <person name="Zhao Y."/>
            <person name="Zhang J."/>
            <person name="Li Y."/>
            <person name="Zhou W."/>
            <person name="Zhang B."/>
            <person name="Hu W."/>
            <person name="Eijk M."/>
            <person name="Tang J."/>
            <person name="Witsenboer H."/>
            <person name="Zhao S."/>
            <person name="Li Z."/>
            <person name="Zhang A."/>
            <person name="Wang D."/>
            <person name="Liang C."/>
        </authorList>
    </citation>
    <scope>NUCLEOTIDE SEQUENCE [LARGE SCALE GENOMIC DNA]</scope>
    <source>
        <strain evidence="2">cv. G1812</strain>
    </source>
</reference>
<dbReference type="AlphaFoldDB" id="A0A8R7TVA8"/>
<reference evidence="2" key="3">
    <citation type="submission" date="2022-06" db="UniProtKB">
        <authorList>
            <consortium name="EnsemblPlants"/>
        </authorList>
    </citation>
    <scope>IDENTIFICATION</scope>
</reference>
<reference evidence="3" key="1">
    <citation type="journal article" date="2013" name="Nature">
        <title>Draft genome of the wheat A-genome progenitor Triticum urartu.</title>
        <authorList>
            <person name="Ling H.Q."/>
            <person name="Zhao S."/>
            <person name="Liu D."/>
            <person name="Wang J."/>
            <person name="Sun H."/>
            <person name="Zhang C."/>
            <person name="Fan H."/>
            <person name="Li D."/>
            <person name="Dong L."/>
            <person name="Tao Y."/>
            <person name="Gao C."/>
            <person name="Wu H."/>
            <person name="Li Y."/>
            <person name="Cui Y."/>
            <person name="Guo X."/>
            <person name="Zheng S."/>
            <person name="Wang B."/>
            <person name="Yu K."/>
            <person name="Liang Q."/>
            <person name="Yang W."/>
            <person name="Lou X."/>
            <person name="Chen J."/>
            <person name="Feng M."/>
            <person name="Jian J."/>
            <person name="Zhang X."/>
            <person name="Luo G."/>
            <person name="Jiang Y."/>
            <person name="Liu J."/>
            <person name="Wang Z."/>
            <person name="Sha Y."/>
            <person name="Zhang B."/>
            <person name="Wu H."/>
            <person name="Tang D."/>
            <person name="Shen Q."/>
            <person name="Xue P."/>
            <person name="Zou S."/>
            <person name="Wang X."/>
            <person name="Liu X."/>
            <person name="Wang F."/>
            <person name="Yang Y."/>
            <person name="An X."/>
            <person name="Dong Z."/>
            <person name="Zhang K."/>
            <person name="Zhang X."/>
            <person name="Luo M.C."/>
            <person name="Dvorak J."/>
            <person name="Tong Y."/>
            <person name="Wang J."/>
            <person name="Yang H."/>
            <person name="Li Z."/>
            <person name="Wang D."/>
            <person name="Zhang A."/>
            <person name="Wang J."/>
        </authorList>
    </citation>
    <scope>NUCLEOTIDE SEQUENCE</scope>
    <source>
        <strain evidence="3">cv. G1812</strain>
    </source>
</reference>
<keyword evidence="3" id="KW-1185">Reference proteome</keyword>